<reference evidence="1" key="1">
    <citation type="journal article" date="2021" name="Nat. Commun.">
        <title>Genetic determinants of endophytism in the Arabidopsis root mycobiome.</title>
        <authorList>
            <person name="Mesny F."/>
            <person name="Miyauchi S."/>
            <person name="Thiergart T."/>
            <person name="Pickel B."/>
            <person name="Atanasova L."/>
            <person name="Karlsson M."/>
            <person name="Huettel B."/>
            <person name="Barry K.W."/>
            <person name="Haridas S."/>
            <person name="Chen C."/>
            <person name="Bauer D."/>
            <person name="Andreopoulos W."/>
            <person name="Pangilinan J."/>
            <person name="LaButti K."/>
            <person name="Riley R."/>
            <person name="Lipzen A."/>
            <person name="Clum A."/>
            <person name="Drula E."/>
            <person name="Henrissat B."/>
            <person name="Kohler A."/>
            <person name="Grigoriev I.V."/>
            <person name="Martin F.M."/>
            <person name="Hacquard S."/>
        </authorList>
    </citation>
    <scope>NUCLEOTIDE SEQUENCE</scope>
    <source>
        <strain evidence="1">MPI-CAGE-AT-0147</strain>
    </source>
</reference>
<dbReference type="InterPro" id="IPR053275">
    <property type="entry name" value="Agnestin_monoxygenase"/>
</dbReference>
<evidence type="ECO:0000313" key="2">
    <source>
        <dbReference type="Proteomes" id="UP000738349"/>
    </source>
</evidence>
<evidence type="ECO:0000313" key="1">
    <source>
        <dbReference type="EMBL" id="KAH7121602.1"/>
    </source>
</evidence>
<sequence>MAISHSAPGSGTHRSVNAIVVGGGPCGLAVVGNLLEQHPHDHLLWVDPVFTAGRIGDQYREVPSNTKVELFINFATAIAPFRRILEFSSEPDALTALRKLPQNQGCQLKYAADLCLMLTEGIVRHFGNVEQHYGRVTGAAFNKQTGLWTAVLDGNQRAIAPSLILCTGSKPAVDMLPALKKISMGPKMISLDTALNPSLLAKNVKTDGMVAVIGSSHSAILVLMNLYALCQTTHPSLRIKWFTRCKDLRYAKYMDGWILYDNTGLKGQVAQWAQEHLNENEFDKSPVSKVMTKFWLTPDVEEDRYQAELPSCTHIIQAIGYKRDTLPELTITASIGAKPEPLTAQHDDLTGRFFTSLAEDSGKRLYLPGLFGAGIAFPECVTDPMGNVERAVGLWKFMRFLKQAVPDWVNSPESV</sequence>
<protein>
    <submittedName>
        <fullName evidence="1">Pyridine nucleotide-disulfide oxidoreductase-domain-containing protein</fullName>
    </submittedName>
</protein>
<name>A0A9P9DMF6_9HYPO</name>
<dbReference type="EMBL" id="JAGMUV010000024">
    <property type="protein sequence ID" value="KAH7121602.1"/>
    <property type="molecule type" value="Genomic_DNA"/>
</dbReference>
<accession>A0A9P9DMF6</accession>
<organism evidence="1 2">
    <name type="scientific">Dactylonectria macrodidyma</name>
    <dbReference type="NCBI Taxonomy" id="307937"/>
    <lineage>
        <taxon>Eukaryota</taxon>
        <taxon>Fungi</taxon>
        <taxon>Dikarya</taxon>
        <taxon>Ascomycota</taxon>
        <taxon>Pezizomycotina</taxon>
        <taxon>Sordariomycetes</taxon>
        <taxon>Hypocreomycetidae</taxon>
        <taxon>Hypocreales</taxon>
        <taxon>Nectriaceae</taxon>
        <taxon>Dactylonectria</taxon>
    </lineage>
</organism>
<dbReference type="OrthoDB" id="432536at2759"/>
<comment type="caution">
    <text evidence="1">The sequence shown here is derived from an EMBL/GenBank/DDBJ whole genome shotgun (WGS) entry which is preliminary data.</text>
</comment>
<dbReference type="PANTHER" id="PTHR38688">
    <property type="entry name" value="PYR_REDOX_2 DOMAIN-CONTAINING PROTEIN"/>
    <property type="match status" value="1"/>
</dbReference>
<dbReference type="PANTHER" id="PTHR38688:SF1">
    <property type="entry name" value="FAD_NAD(P)-BINDING DOMAIN-CONTAINING PROTEIN"/>
    <property type="match status" value="1"/>
</dbReference>
<keyword evidence="2" id="KW-1185">Reference proteome</keyword>
<dbReference type="AlphaFoldDB" id="A0A9P9DMF6"/>
<gene>
    <name evidence="1" type="ORF">EDB81DRAFT_666150</name>
</gene>
<dbReference type="SUPFAM" id="SSF51905">
    <property type="entry name" value="FAD/NAD(P)-binding domain"/>
    <property type="match status" value="1"/>
</dbReference>
<proteinExistence type="predicted"/>
<dbReference type="Gene3D" id="3.50.50.60">
    <property type="entry name" value="FAD/NAD(P)-binding domain"/>
    <property type="match status" value="1"/>
</dbReference>
<dbReference type="InterPro" id="IPR036188">
    <property type="entry name" value="FAD/NAD-bd_sf"/>
</dbReference>
<dbReference type="Proteomes" id="UP000738349">
    <property type="component" value="Unassembled WGS sequence"/>
</dbReference>